<keyword evidence="4" id="KW-1185">Reference proteome</keyword>
<keyword evidence="2" id="KW-0812">Transmembrane</keyword>
<dbReference type="RefSeq" id="WP_215885657.1">
    <property type="nucleotide sequence ID" value="NZ_JAAXYO010000154.1"/>
</dbReference>
<feature type="compositionally biased region" description="Low complexity" evidence="1">
    <location>
        <begin position="13"/>
        <end position="32"/>
    </location>
</feature>
<feature type="region of interest" description="Disordered" evidence="1">
    <location>
        <begin position="1"/>
        <end position="35"/>
    </location>
</feature>
<proteinExistence type="predicted"/>
<comment type="caution">
    <text evidence="3">The sequence shown here is derived from an EMBL/GenBank/DDBJ whole genome shotgun (WGS) entry which is preliminary data.</text>
</comment>
<dbReference type="Pfam" id="PF11393">
    <property type="entry name" value="T4BSS_DotI_IcmL"/>
    <property type="match status" value="1"/>
</dbReference>
<gene>
    <name evidence="3" type="ORF">HFQ13_10410</name>
</gene>
<sequence>MFLRKKKPTKSMDAPGTATPATATPGKADATDIPAQPPRFNDLEAEFLGTYHAGKALRMAYQREILIGIFALIFAGLYFLFPRTEVQYKYFATEPNGSVMPLVPFNHPFDSDSTVLSWTEQAVTGIFNFDVLDYRRRLEADRKYFTKAGFAAFIKSFETDGLYKDMVARKLMVSVVQSGTAVVRLHGKLPNGRYGWEIQIPLHFRLENSNGLSDKSYMANVIVTRVGNWVNADAIAISSISLIEE</sequence>
<reference evidence="3" key="1">
    <citation type="journal article" date="2021" name="ISME J.">
        <title>Genomic evolution of the class Acidithiobacillia: deep-branching Proteobacteria living in extreme acidic conditions.</title>
        <authorList>
            <person name="Moya-Beltran A."/>
            <person name="Beard S."/>
            <person name="Rojas-Villalobos C."/>
            <person name="Issotta F."/>
            <person name="Gallardo Y."/>
            <person name="Ulloa R."/>
            <person name="Giaveno A."/>
            <person name="Degli Esposti M."/>
            <person name="Johnson D.B."/>
            <person name="Quatrini R."/>
        </authorList>
    </citation>
    <scope>NUCLEOTIDE SEQUENCE</scope>
    <source>
        <strain evidence="3">VAN18-1</strain>
    </source>
</reference>
<dbReference type="EMBL" id="JAAXYO010000154">
    <property type="protein sequence ID" value="MBU2788602.1"/>
    <property type="molecule type" value="Genomic_DNA"/>
</dbReference>
<keyword evidence="2" id="KW-1133">Transmembrane helix</keyword>
<dbReference type="InterPro" id="IPR021055">
    <property type="entry name" value="T4BSS_IcmL/DotI"/>
</dbReference>
<evidence type="ECO:0000256" key="2">
    <source>
        <dbReference type="SAM" id="Phobius"/>
    </source>
</evidence>
<protein>
    <submittedName>
        <fullName evidence="3">DotI/IcmL/TraM family protein</fullName>
    </submittedName>
</protein>
<keyword evidence="2" id="KW-0472">Membrane</keyword>
<feature type="transmembrane region" description="Helical" evidence="2">
    <location>
        <begin position="65"/>
        <end position="81"/>
    </location>
</feature>
<dbReference type="CDD" id="cd16385">
    <property type="entry name" value="IcmL"/>
    <property type="match status" value="1"/>
</dbReference>
<name>A0AAE3CK78_9PROT</name>
<evidence type="ECO:0000256" key="1">
    <source>
        <dbReference type="SAM" id="MobiDB-lite"/>
    </source>
</evidence>
<evidence type="ECO:0000313" key="3">
    <source>
        <dbReference type="EMBL" id="MBU2788602.1"/>
    </source>
</evidence>
<evidence type="ECO:0000313" key="4">
    <source>
        <dbReference type="Proteomes" id="UP001197378"/>
    </source>
</evidence>
<organism evidence="3 4">
    <name type="scientific">Igneacidithiobacillus copahuensis</name>
    <dbReference type="NCBI Taxonomy" id="2724909"/>
    <lineage>
        <taxon>Bacteria</taxon>
        <taxon>Pseudomonadati</taxon>
        <taxon>Pseudomonadota</taxon>
        <taxon>Acidithiobacillia</taxon>
        <taxon>Acidithiobacillales</taxon>
        <taxon>Acidithiobacillaceae</taxon>
        <taxon>Igneacidithiobacillus</taxon>
    </lineage>
</organism>
<dbReference type="AlphaFoldDB" id="A0AAE3CK78"/>
<accession>A0AAE3CK78</accession>
<dbReference type="Proteomes" id="UP001197378">
    <property type="component" value="Unassembled WGS sequence"/>
</dbReference>